<dbReference type="EMBL" id="CP049869">
    <property type="protein sequence ID" value="QIK79430.1"/>
    <property type="molecule type" value="Genomic_DNA"/>
</dbReference>
<name>A0A6G7YRR1_9SPHN</name>
<dbReference type="Proteomes" id="UP000503222">
    <property type="component" value="Chromosome"/>
</dbReference>
<dbReference type="RefSeq" id="WP_166411817.1">
    <property type="nucleotide sequence ID" value="NZ_CP049869.1"/>
</dbReference>
<evidence type="ECO:0000313" key="1">
    <source>
        <dbReference type="EMBL" id="QIK79430.1"/>
    </source>
</evidence>
<proteinExistence type="predicted"/>
<protein>
    <submittedName>
        <fullName evidence="1">Uncharacterized protein</fullName>
    </submittedName>
</protein>
<keyword evidence="2" id="KW-1185">Reference proteome</keyword>
<gene>
    <name evidence="1" type="ORF">G7077_11465</name>
</gene>
<reference evidence="1 2" key="1">
    <citation type="submission" date="2020-03" db="EMBL/GenBank/DDBJ databases">
        <title>Sphingomonas sp. nov., isolated from fish.</title>
        <authorList>
            <person name="Hyun D.-W."/>
            <person name="Bae J.-W."/>
        </authorList>
    </citation>
    <scope>NUCLEOTIDE SEQUENCE [LARGE SCALE GENOMIC DNA]</scope>
    <source>
        <strain evidence="1 2">HDW15B</strain>
    </source>
</reference>
<accession>A0A6G7YRR1</accession>
<evidence type="ECO:0000313" key="2">
    <source>
        <dbReference type="Proteomes" id="UP000503222"/>
    </source>
</evidence>
<sequence>MDTVYDLWFVREYEHREDTELHIGIYASEADALNVVETLKDKPGFRDYPEGFQINSAKLGLTGWQEGCVTNIGPPPKDAAGEAFDVPAWL</sequence>
<dbReference type="KEGG" id="spii:G7077_11465"/>
<organism evidence="1 2">
    <name type="scientific">Sphingomonas piscis</name>
    <dbReference type="NCBI Taxonomy" id="2714943"/>
    <lineage>
        <taxon>Bacteria</taxon>
        <taxon>Pseudomonadati</taxon>
        <taxon>Pseudomonadota</taxon>
        <taxon>Alphaproteobacteria</taxon>
        <taxon>Sphingomonadales</taxon>
        <taxon>Sphingomonadaceae</taxon>
        <taxon>Sphingomonas</taxon>
    </lineage>
</organism>
<dbReference type="AlphaFoldDB" id="A0A6G7YRR1"/>